<protein>
    <submittedName>
        <fullName evidence="3">Uncharacterized protein</fullName>
    </submittedName>
</protein>
<name>A0A6G0J299_LARCR</name>
<dbReference type="Proteomes" id="UP000424527">
    <property type="component" value="Unassembled WGS sequence"/>
</dbReference>
<feature type="region of interest" description="Disordered" evidence="2">
    <location>
        <begin position="1"/>
        <end position="21"/>
    </location>
</feature>
<dbReference type="AlphaFoldDB" id="A0A6G0J299"/>
<keyword evidence="4" id="KW-1185">Reference proteome</keyword>
<feature type="coiled-coil region" evidence="1">
    <location>
        <begin position="136"/>
        <end position="195"/>
    </location>
</feature>
<feature type="coiled-coil region" evidence="1">
    <location>
        <begin position="34"/>
        <end position="100"/>
    </location>
</feature>
<sequence length="271" mass="31308">MNETTKLNPPLKMETNDSNDKQRCLGPYKLAKLLQDCEIQKKALASQVEELEGQLESAKTPEKEKIKELNAQLKDQTEEIQALHQQVKEVDVALQRAREESDGAKTVNGMLTKQLSRLMQQLDEEKTLKNKFMAAEKKAQNQVKIERETNASLQEQLTHENRCHAKKVLTDLLVIRNLQEKVKKIQVLQKNASEREMSFTKELEDFRSRVKLPQEETAKLKVEVLEMEAVPDPNDVQPLRNVSVDGEQLPKTTNKRTLWRRFCYFVGLTKN</sequence>
<dbReference type="EMBL" id="REGW02000003">
    <property type="protein sequence ID" value="KAE8297895.1"/>
    <property type="molecule type" value="Genomic_DNA"/>
</dbReference>
<evidence type="ECO:0000256" key="2">
    <source>
        <dbReference type="SAM" id="MobiDB-lite"/>
    </source>
</evidence>
<comment type="caution">
    <text evidence="3">The sequence shown here is derived from an EMBL/GenBank/DDBJ whole genome shotgun (WGS) entry which is preliminary data.</text>
</comment>
<organism evidence="3 4">
    <name type="scientific">Larimichthys crocea</name>
    <name type="common">Large yellow croaker</name>
    <name type="synonym">Pseudosciaena crocea</name>
    <dbReference type="NCBI Taxonomy" id="215358"/>
    <lineage>
        <taxon>Eukaryota</taxon>
        <taxon>Metazoa</taxon>
        <taxon>Chordata</taxon>
        <taxon>Craniata</taxon>
        <taxon>Vertebrata</taxon>
        <taxon>Euteleostomi</taxon>
        <taxon>Actinopterygii</taxon>
        <taxon>Neopterygii</taxon>
        <taxon>Teleostei</taxon>
        <taxon>Neoteleostei</taxon>
        <taxon>Acanthomorphata</taxon>
        <taxon>Eupercaria</taxon>
        <taxon>Sciaenidae</taxon>
        <taxon>Larimichthys</taxon>
    </lineage>
</organism>
<keyword evidence="1" id="KW-0175">Coiled coil</keyword>
<accession>A0A6G0J299</accession>
<evidence type="ECO:0000313" key="4">
    <source>
        <dbReference type="Proteomes" id="UP000424527"/>
    </source>
</evidence>
<reference evidence="3 4" key="1">
    <citation type="submission" date="2019-07" db="EMBL/GenBank/DDBJ databases">
        <title>Chromosome genome assembly for large yellow croaker.</title>
        <authorList>
            <person name="Xiao S."/>
        </authorList>
    </citation>
    <scope>NUCLEOTIDE SEQUENCE [LARGE SCALE GENOMIC DNA]</scope>
    <source>
        <strain evidence="3">JMULYC20181020</strain>
        <tissue evidence="3">Muscle</tissue>
    </source>
</reference>
<gene>
    <name evidence="3" type="ORF">D5F01_LYC02374</name>
</gene>
<proteinExistence type="predicted"/>
<evidence type="ECO:0000313" key="3">
    <source>
        <dbReference type="EMBL" id="KAE8297895.1"/>
    </source>
</evidence>
<evidence type="ECO:0000256" key="1">
    <source>
        <dbReference type="SAM" id="Coils"/>
    </source>
</evidence>